<protein>
    <submittedName>
        <fullName evidence="4">Patatin-like phospholipase family protein</fullName>
    </submittedName>
</protein>
<dbReference type="Pfam" id="PF01734">
    <property type="entry name" value="Patatin"/>
    <property type="match status" value="1"/>
</dbReference>
<gene>
    <name evidence="4" type="ORF">C4532_16115</name>
</gene>
<reference evidence="4 5" key="1">
    <citation type="journal article" date="2017" name="ISME J.">
        <title>Energy and carbon metabolisms in a deep terrestrial subsurface fluid microbial community.</title>
        <authorList>
            <person name="Momper L."/>
            <person name="Jungbluth S.P."/>
            <person name="Lee M.D."/>
            <person name="Amend J.P."/>
        </authorList>
    </citation>
    <scope>NUCLEOTIDE SEQUENCE [LARGE SCALE GENOMIC DNA]</scope>
    <source>
        <strain evidence="4">SURF_17</strain>
    </source>
</reference>
<dbReference type="InterPro" id="IPR002641">
    <property type="entry name" value="PNPLA_dom"/>
</dbReference>
<feature type="domain" description="PNPLA" evidence="3">
    <location>
        <begin position="77"/>
        <end position="324"/>
    </location>
</feature>
<evidence type="ECO:0000313" key="5">
    <source>
        <dbReference type="Proteomes" id="UP000285961"/>
    </source>
</evidence>
<dbReference type="AlphaFoldDB" id="A0A419ES03"/>
<keyword evidence="1" id="KW-0443">Lipid metabolism</keyword>
<evidence type="ECO:0000313" key="4">
    <source>
        <dbReference type="EMBL" id="RJP66340.1"/>
    </source>
</evidence>
<evidence type="ECO:0000256" key="2">
    <source>
        <dbReference type="SAM" id="Phobius"/>
    </source>
</evidence>
<sequence length="500" mass="55142">MKSRHRCHDEVVRRREQSRGSGFRAFVRAGLVVVCLFMSAGCAHYAVNQRVERYDTMARDYLTPTAQERSDELLLVLAFSGGGTRAAALSYGVLEALDKVSIPATAVEGNTRVREGSATLLDQVDIISSVSGGSVTSAYYALYGDQTFVDFKDRFLHRNVNRDLLLRALSPFNTFRLGSMYYGRSDLASEYFDKLLFHGATFGDLKGKDTPNIFIQATDIVDGIYFGFTPAYFSLICSDLDSFPVSRAVAASAAFPGPFTAITLRNYAGTCGFEPKPWMAEALEKRDTTSRVFHVASHASTYLHPEEKPYVHLVDGGVADNLALRGPLEIILGRGGIRETLKALGREKTRRIAFIIVNAEKETQTAWGLSATGPGIFGILGMTSSVMISSYNYETIDLLRRSMKDWSVESAREGGQPIECYAIEIAFATLHDETERKYFSSIPTSFNLPDESVDALIEVAGRILYSSEEFQKLVDDLGGEIPVSEVQETTAKELNQEGVE</sequence>
<proteinExistence type="predicted"/>
<dbReference type="GO" id="GO:0006629">
    <property type="term" value="P:lipid metabolic process"/>
    <property type="evidence" value="ECO:0007669"/>
    <property type="project" value="UniProtKB-KW"/>
</dbReference>
<comment type="caution">
    <text evidence="4">The sequence shown here is derived from an EMBL/GenBank/DDBJ whole genome shotgun (WGS) entry which is preliminary data.</text>
</comment>
<keyword evidence="2" id="KW-1133">Transmembrane helix</keyword>
<name>A0A419ES03_9BACT</name>
<dbReference type="EMBL" id="QZKI01000117">
    <property type="protein sequence ID" value="RJP66340.1"/>
    <property type="molecule type" value="Genomic_DNA"/>
</dbReference>
<dbReference type="InterPro" id="IPR016035">
    <property type="entry name" value="Acyl_Trfase/lysoPLipase"/>
</dbReference>
<dbReference type="SUPFAM" id="SSF52151">
    <property type="entry name" value="FabD/lysophospholipase-like"/>
    <property type="match status" value="1"/>
</dbReference>
<organism evidence="4 5">
    <name type="scientific">Candidatus Abyssobacteria bacterium SURF_17</name>
    <dbReference type="NCBI Taxonomy" id="2093361"/>
    <lineage>
        <taxon>Bacteria</taxon>
        <taxon>Pseudomonadati</taxon>
        <taxon>Candidatus Hydrogenedentota</taxon>
        <taxon>Candidatus Abyssobacteria</taxon>
    </lineage>
</organism>
<feature type="transmembrane region" description="Helical" evidence="2">
    <location>
        <begin position="25"/>
        <end position="47"/>
    </location>
</feature>
<keyword evidence="2" id="KW-0812">Transmembrane</keyword>
<keyword evidence="2" id="KW-0472">Membrane</keyword>
<dbReference type="Gene3D" id="3.40.1090.10">
    <property type="entry name" value="Cytosolic phospholipase A2 catalytic domain"/>
    <property type="match status" value="2"/>
</dbReference>
<accession>A0A419ES03</accession>
<evidence type="ECO:0000259" key="3">
    <source>
        <dbReference type="Pfam" id="PF01734"/>
    </source>
</evidence>
<evidence type="ECO:0000256" key="1">
    <source>
        <dbReference type="ARBA" id="ARBA00023098"/>
    </source>
</evidence>
<dbReference type="Proteomes" id="UP000285961">
    <property type="component" value="Unassembled WGS sequence"/>
</dbReference>